<dbReference type="NCBIfam" id="TIGR00938">
    <property type="entry name" value="thrB_alt"/>
    <property type="match status" value="1"/>
</dbReference>
<dbReference type="PANTHER" id="PTHR21064:SF6">
    <property type="entry name" value="AMINOGLYCOSIDE PHOSPHOTRANSFERASE DOMAIN-CONTAINING PROTEIN"/>
    <property type="match status" value="1"/>
</dbReference>
<evidence type="ECO:0000256" key="9">
    <source>
        <dbReference type="NCBIfam" id="TIGR00938"/>
    </source>
</evidence>
<evidence type="ECO:0000256" key="7">
    <source>
        <dbReference type="ARBA" id="ARBA00038240"/>
    </source>
</evidence>
<dbReference type="PANTHER" id="PTHR21064">
    <property type="entry name" value="AMINOGLYCOSIDE PHOSPHOTRANSFERASE DOMAIN-CONTAINING PROTEIN-RELATED"/>
    <property type="match status" value="1"/>
</dbReference>
<dbReference type="EMBL" id="JACNFK010000017">
    <property type="protein sequence ID" value="MBC8519172.1"/>
    <property type="molecule type" value="Genomic_DNA"/>
</dbReference>
<evidence type="ECO:0000256" key="5">
    <source>
        <dbReference type="ARBA" id="ARBA00022777"/>
    </source>
</evidence>
<keyword evidence="1 8" id="KW-0028">Amino-acid biosynthesis</keyword>
<sequence length="311" mass="35719">MSVYTTVSQDELVELMGQYSVGELISYEGIQAGIENTNYFVSTTDGEFVLTIFEQLEWEELPYFLDIMAFLAEHKVPSAHPIADKSGEYLRKFLGKPAALVQRLNGRSVDYPNQEQCAALGKALGRMHSMAHNFSGHRENPRGIRWCRETIQIIAEKMGSDDKQLLEEELQFQSVSKRGELPQGIIHADLFRDNALFVGEQLTGIIDFYYACNDALLYDVAITVNDWCTGHDGSINSARYSSFLTHYREQRPVTEEEYQLWPTMLRAAALRFWLSRLQDLHFPRPGEMTHTKDPDAFRQIMVWHRDNPLSL</sequence>
<dbReference type="Pfam" id="PF01636">
    <property type="entry name" value="APH"/>
    <property type="match status" value="1"/>
</dbReference>
<dbReference type="InterPro" id="IPR005280">
    <property type="entry name" value="Homoserine_kinase_II"/>
</dbReference>
<dbReference type="AlphaFoldDB" id="A0A8J6P9C2"/>
<comment type="caution">
    <text evidence="11">The sequence shown here is derived from an EMBL/GenBank/DDBJ whole genome shotgun (WGS) entry which is preliminary data.</text>
</comment>
<gene>
    <name evidence="8" type="primary">thrB</name>
    <name evidence="11" type="ORF">H8D24_02010</name>
</gene>
<proteinExistence type="inferred from homology"/>
<evidence type="ECO:0000256" key="2">
    <source>
        <dbReference type="ARBA" id="ARBA00022679"/>
    </source>
</evidence>
<dbReference type="CDD" id="cd05153">
    <property type="entry name" value="HomoserineK_II"/>
    <property type="match status" value="1"/>
</dbReference>
<dbReference type="EC" id="2.7.1.39" evidence="8 9"/>
<dbReference type="GO" id="GO:0005524">
    <property type="term" value="F:ATP binding"/>
    <property type="evidence" value="ECO:0007669"/>
    <property type="project" value="UniProtKB-KW"/>
</dbReference>
<evidence type="ECO:0000256" key="4">
    <source>
        <dbReference type="ARBA" id="ARBA00022741"/>
    </source>
</evidence>
<evidence type="ECO:0000256" key="1">
    <source>
        <dbReference type="ARBA" id="ARBA00022605"/>
    </source>
</evidence>
<comment type="similarity">
    <text evidence="7 8">Belongs to the pseudomonas-type ThrB family.</text>
</comment>
<protein>
    <recommendedName>
        <fullName evidence="8 9">Homoserine kinase</fullName>
        <shortName evidence="8">HK</shortName>
        <shortName evidence="8">HSK</shortName>
        <ecNumber evidence="8 9">2.7.1.39</ecNumber>
    </recommendedName>
</protein>
<dbReference type="InterPro" id="IPR011009">
    <property type="entry name" value="Kinase-like_dom_sf"/>
</dbReference>
<keyword evidence="6 8" id="KW-0067">ATP-binding</keyword>
<name>A0A8J6P9C2_9GAMM</name>
<dbReference type="InterPro" id="IPR050249">
    <property type="entry name" value="Pseudomonas-type_ThrB"/>
</dbReference>
<keyword evidence="2 8" id="KW-0808">Transferase</keyword>
<dbReference type="Gene3D" id="3.30.200.20">
    <property type="entry name" value="Phosphorylase Kinase, domain 1"/>
    <property type="match status" value="1"/>
</dbReference>
<evidence type="ECO:0000256" key="3">
    <source>
        <dbReference type="ARBA" id="ARBA00022697"/>
    </source>
</evidence>
<evidence type="ECO:0000256" key="6">
    <source>
        <dbReference type="ARBA" id="ARBA00022840"/>
    </source>
</evidence>
<dbReference type="NCBIfam" id="NF003558">
    <property type="entry name" value="PRK05231.1"/>
    <property type="match status" value="1"/>
</dbReference>
<accession>A0A8J6P9C2</accession>
<reference evidence="11 12" key="1">
    <citation type="submission" date="2020-08" db="EMBL/GenBank/DDBJ databases">
        <title>Bridging the membrane lipid divide: bacteria of the FCB group superphylum have the potential to synthesize archaeal ether lipids.</title>
        <authorList>
            <person name="Villanueva L."/>
            <person name="Von Meijenfeldt F.A.B."/>
            <person name="Westbye A.B."/>
            <person name="Yadav S."/>
            <person name="Hopmans E.C."/>
            <person name="Dutilh B.E."/>
            <person name="Sinninghe Damste J.S."/>
        </authorList>
    </citation>
    <scope>NUCLEOTIDE SEQUENCE [LARGE SCALE GENOMIC DNA]</scope>
    <source>
        <strain evidence="11">NIOZ-UU100</strain>
    </source>
</reference>
<comment type="pathway">
    <text evidence="8">Amino-acid biosynthesis; L-threonine biosynthesis; L-threonine from L-aspartate: step 4/5.</text>
</comment>
<keyword evidence="3 8" id="KW-0791">Threonine biosynthesis</keyword>
<dbReference type="GO" id="GO:0009088">
    <property type="term" value="P:threonine biosynthetic process"/>
    <property type="evidence" value="ECO:0007669"/>
    <property type="project" value="UniProtKB-UniRule"/>
</dbReference>
<dbReference type="Proteomes" id="UP000654401">
    <property type="component" value="Unassembled WGS sequence"/>
</dbReference>
<dbReference type="UniPathway" id="UPA00050">
    <property type="reaction ID" value="UER00064"/>
</dbReference>
<dbReference type="GO" id="GO:0004413">
    <property type="term" value="F:homoserine kinase activity"/>
    <property type="evidence" value="ECO:0007669"/>
    <property type="project" value="UniProtKB-UniRule"/>
</dbReference>
<comment type="catalytic activity">
    <reaction evidence="8">
        <text>L-homoserine + ATP = O-phospho-L-homoserine + ADP + H(+)</text>
        <dbReference type="Rhea" id="RHEA:13985"/>
        <dbReference type="ChEBI" id="CHEBI:15378"/>
        <dbReference type="ChEBI" id="CHEBI:30616"/>
        <dbReference type="ChEBI" id="CHEBI:57476"/>
        <dbReference type="ChEBI" id="CHEBI:57590"/>
        <dbReference type="ChEBI" id="CHEBI:456216"/>
        <dbReference type="EC" id="2.7.1.39"/>
    </reaction>
</comment>
<keyword evidence="5 8" id="KW-0418">Kinase</keyword>
<dbReference type="SUPFAM" id="SSF56112">
    <property type="entry name" value="Protein kinase-like (PK-like)"/>
    <property type="match status" value="1"/>
</dbReference>
<evidence type="ECO:0000259" key="10">
    <source>
        <dbReference type="Pfam" id="PF01636"/>
    </source>
</evidence>
<feature type="domain" description="Aminoglycoside phosphotransferase" evidence="10">
    <location>
        <begin position="27"/>
        <end position="246"/>
    </location>
</feature>
<dbReference type="Gene3D" id="3.90.1200.10">
    <property type="match status" value="1"/>
</dbReference>
<organism evidence="11 12">
    <name type="scientific">Candidatus Thiopontia autotrophica</name>
    <dbReference type="NCBI Taxonomy" id="2841688"/>
    <lineage>
        <taxon>Bacteria</taxon>
        <taxon>Pseudomonadati</taxon>
        <taxon>Pseudomonadota</taxon>
        <taxon>Gammaproteobacteria</taxon>
        <taxon>Candidatus Thiopontia</taxon>
    </lineage>
</organism>
<evidence type="ECO:0000313" key="11">
    <source>
        <dbReference type="EMBL" id="MBC8519172.1"/>
    </source>
</evidence>
<evidence type="ECO:0000256" key="8">
    <source>
        <dbReference type="HAMAP-Rule" id="MF_00301"/>
    </source>
</evidence>
<dbReference type="InterPro" id="IPR002575">
    <property type="entry name" value="Aminoglycoside_PTrfase"/>
</dbReference>
<dbReference type="HAMAP" id="MF_00301">
    <property type="entry name" value="Homoser_kinase_2"/>
    <property type="match status" value="1"/>
</dbReference>
<keyword evidence="4 8" id="KW-0547">Nucleotide-binding</keyword>
<evidence type="ECO:0000313" key="12">
    <source>
        <dbReference type="Proteomes" id="UP000654401"/>
    </source>
</evidence>